<evidence type="ECO:0000313" key="1">
    <source>
        <dbReference type="EMBL" id="AMQ56792.1"/>
    </source>
</evidence>
<gene>
    <name evidence="1" type="ORF">AO498_10170</name>
</gene>
<keyword evidence="2" id="KW-1185">Reference proteome</keyword>
<dbReference type="OrthoDB" id="1320396at2"/>
<evidence type="ECO:0000313" key="2">
    <source>
        <dbReference type="Proteomes" id="UP000073816"/>
    </source>
</evidence>
<reference evidence="1 2" key="2">
    <citation type="journal article" date="2016" name="Genome Announc.">
        <title>Complete Genome Sequence of Algoriphagus sp. Strain M8-2, Isolated from a Brackish Lake.</title>
        <authorList>
            <person name="Muraguchi Y."/>
            <person name="Kushimoto K."/>
            <person name="Ohtsubo Y."/>
            <person name="Suzuki T."/>
            <person name="Dohra H."/>
            <person name="Kimbara K."/>
            <person name="Shintani M."/>
        </authorList>
    </citation>
    <scope>NUCLEOTIDE SEQUENCE [LARGE SCALE GENOMIC DNA]</scope>
    <source>
        <strain evidence="1 2">M8-2</strain>
    </source>
</reference>
<organism evidence="1 2">
    <name type="scientific">Algoriphagus sanaruensis</name>
    <dbReference type="NCBI Taxonomy" id="1727163"/>
    <lineage>
        <taxon>Bacteria</taxon>
        <taxon>Pseudomonadati</taxon>
        <taxon>Bacteroidota</taxon>
        <taxon>Cytophagia</taxon>
        <taxon>Cytophagales</taxon>
        <taxon>Cyclobacteriaceae</taxon>
        <taxon>Algoriphagus</taxon>
    </lineage>
</organism>
<evidence type="ECO:0008006" key="3">
    <source>
        <dbReference type="Google" id="ProtNLM"/>
    </source>
</evidence>
<dbReference type="Proteomes" id="UP000073816">
    <property type="component" value="Chromosome"/>
</dbReference>
<dbReference type="InterPro" id="IPR019861">
    <property type="entry name" value="PorP/SprF_Bacteroidetes"/>
</dbReference>
<proteinExistence type="predicted"/>
<dbReference type="STRING" id="1727163.AO498_10170"/>
<dbReference type="EMBL" id="CP012836">
    <property type="protein sequence ID" value="AMQ56792.1"/>
    <property type="molecule type" value="Genomic_DNA"/>
</dbReference>
<dbReference type="RefSeq" id="WP_067546912.1">
    <property type="nucleotide sequence ID" value="NZ_CP012836.1"/>
</dbReference>
<dbReference type="Pfam" id="PF11751">
    <property type="entry name" value="PorP_SprF"/>
    <property type="match status" value="1"/>
</dbReference>
<accession>A0A142ENT7</accession>
<dbReference type="AlphaFoldDB" id="A0A142ENT7"/>
<dbReference type="KEGG" id="alm:AO498_10170"/>
<dbReference type="PATRIC" id="fig|1727163.4.peg.2125"/>
<protein>
    <recommendedName>
        <fullName evidence="3">Type IX secretion system membrane protein PorP/SprF</fullName>
    </recommendedName>
</protein>
<name>A0A142ENT7_9BACT</name>
<sequence length="324" mass="36097">MRYIKFNPIAVLLLILATTGWVKGQQNPQYSQYIFNGLHINPGYAGYKNEGYIQSTYRSQWVNFPGAPKTLSVTADFSANEGTMGFGVSLVDDRIGPTVNSGGLLTYAYRLRTGSKSFLSLGVSGGYSKYGIDPSLLSANDDNDPLLPEGKVSVSIPNLNSGLFFHSDYFYAGFSVYNMIGKSAAQQEDFSLAYHDFHYFLTLGGLIDLGTALKVKPSVLVKQVKGSPTNFDFNTMFLLGEKVWIGGSYRSNTRVFENSLQKDLVRRNAVAAVVEIFATPDLRFGYAYDHNLNVLNSYRNNSHEISLGYYLRAKKTVMKNPRWF</sequence>
<reference evidence="2" key="1">
    <citation type="submission" date="2015-09" db="EMBL/GenBank/DDBJ databases">
        <title>Complete sequence of Algoriphagus sp. M8-2.</title>
        <authorList>
            <person name="Shintani M."/>
        </authorList>
    </citation>
    <scope>NUCLEOTIDE SEQUENCE [LARGE SCALE GENOMIC DNA]</scope>
    <source>
        <strain evidence="2">M8-2</strain>
    </source>
</reference>
<dbReference type="NCBIfam" id="TIGR03519">
    <property type="entry name" value="T9SS_PorP_fam"/>
    <property type="match status" value="1"/>
</dbReference>